<accession>A0A813AL02</accession>
<evidence type="ECO:0000256" key="2">
    <source>
        <dbReference type="SAM" id="MobiDB-lite"/>
    </source>
</evidence>
<evidence type="ECO:0000313" key="4">
    <source>
        <dbReference type="Proteomes" id="UP000601435"/>
    </source>
</evidence>
<dbReference type="Gene3D" id="1.10.287.110">
    <property type="entry name" value="DnaJ domain"/>
    <property type="match status" value="1"/>
</dbReference>
<dbReference type="InterPro" id="IPR036869">
    <property type="entry name" value="J_dom_sf"/>
</dbReference>
<dbReference type="EMBL" id="CAJNJA010059963">
    <property type="protein sequence ID" value="CAE7869173.1"/>
    <property type="molecule type" value="Genomic_DNA"/>
</dbReference>
<keyword evidence="4" id="KW-1185">Reference proteome</keyword>
<dbReference type="Proteomes" id="UP000601435">
    <property type="component" value="Unassembled WGS sequence"/>
</dbReference>
<name>A0A813AL02_9DINO</name>
<protein>
    <recommendedName>
        <fullName evidence="5">J domain-containing protein</fullName>
    </recommendedName>
</protein>
<evidence type="ECO:0000256" key="1">
    <source>
        <dbReference type="SAM" id="Coils"/>
    </source>
</evidence>
<keyword evidence="1" id="KW-0175">Coiled coil</keyword>
<feature type="compositionally biased region" description="Low complexity" evidence="2">
    <location>
        <begin position="170"/>
        <end position="183"/>
    </location>
</feature>
<proteinExistence type="predicted"/>
<evidence type="ECO:0000313" key="3">
    <source>
        <dbReference type="EMBL" id="CAE7869173.1"/>
    </source>
</evidence>
<sequence>MVADAIRCAFSYDGVDWLEGGEGNAGPLAHEPGWDFFVVPVAKGPPSFIRVRRSLPIRLVRVYAEWPSSESALATVLHPGGIKEAEVELPEAARKLPRLLVAVCPPAMAVQSCNESEAGLPRPPGSAVTSISAAAVAAAEAEAQAAELERRAARSRRPYYLSNYLRKNGSTSPASSDSTCSSANRITARSGTSTPRGLTAGEILAQLYEEEVLSALAAGETCGDEGLDSLSGIRQKNAEIDALKRELEKEREARRAAEATAKQAVGTANELKQECSLLQQQLRSAERRTMALEMQGRQLSTDLQRAACQTVAKSLDEVVSELVALELRQLRGLTAAERAGAKRKLLLRWHPDKNSGNGGGNDLAKRVLQELQSHPAWV</sequence>
<dbReference type="OrthoDB" id="436428at2759"/>
<feature type="region of interest" description="Disordered" evidence="2">
    <location>
        <begin position="164"/>
        <end position="197"/>
    </location>
</feature>
<gene>
    <name evidence="3" type="ORF">SNEC2469_LOCUS27999</name>
</gene>
<feature type="compositionally biased region" description="Polar residues" evidence="2">
    <location>
        <begin position="184"/>
        <end position="196"/>
    </location>
</feature>
<evidence type="ECO:0008006" key="5">
    <source>
        <dbReference type="Google" id="ProtNLM"/>
    </source>
</evidence>
<comment type="caution">
    <text evidence="3">The sequence shown here is derived from an EMBL/GenBank/DDBJ whole genome shotgun (WGS) entry which is preliminary data.</text>
</comment>
<dbReference type="AlphaFoldDB" id="A0A813AL02"/>
<reference evidence="3" key="1">
    <citation type="submission" date="2021-02" db="EMBL/GenBank/DDBJ databases">
        <authorList>
            <person name="Dougan E. K."/>
            <person name="Rhodes N."/>
            <person name="Thang M."/>
            <person name="Chan C."/>
        </authorList>
    </citation>
    <scope>NUCLEOTIDE SEQUENCE</scope>
</reference>
<organism evidence="3 4">
    <name type="scientific">Symbiodinium necroappetens</name>
    <dbReference type="NCBI Taxonomy" id="1628268"/>
    <lineage>
        <taxon>Eukaryota</taxon>
        <taxon>Sar</taxon>
        <taxon>Alveolata</taxon>
        <taxon>Dinophyceae</taxon>
        <taxon>Suessiales</taxon>
        <taxon>Symbiodiniaceae</taxon>
        <taxon>Symbiodinium</taxon>
    </lineage>
</organism>
<feature type="coiled-coil region" evidence="1">
    <location>
        <begin position="230"/>
        <end position="295"/>
    </location>
</feature>